<reference evidence="2 3" key="1">
    <citation type="submission" date="2020-03" db="EMBL/GenBank/DDBJ databases">
        <title>Screen low temperature-resistant strains for efficient degradation of petroleum hydrocarbons under the low temperature.</title>
        <authorList>
            <person name="Wang Y."/>
            <person name="Chen J."/>
        </authorList>
    </citation>
    <scope>NUCLEOTIDE SEQUENCE [LARGE SCALE GENOMIC DNA]</scope>
    <source>
        <strain evidence="2 3">KB1</strain>
    </source>
</reference>
<evidence type="ECO:0000313" key="1">
    <source>
        <dbReference type="EMBL" id="QIP39663.1"/>
    </source>
</evidence>
<dbReference type="EMBL" id="CP050124">
    <property type="protein sequence ID" value="QIP39730.1"/>
    <property type="molecule type" value="Genomic_DNA"/>
</dbReference>
<gene>
    <name evidence="1" type="ORF">G9444_2419</name>
    <name evidence="2" type="ORF">G9444_2486</name>
</gene>
<evidence type="ECO:0000313" key="2">
    <source>
        <dbReference type="EMBL" id="QIP39730.1"/>
    </source>
</evidence>
<protein>
    <submittedName>
        <fullName evidence="2">Transcriptional regulator</fullName>
    </submittedName>
</protein>
<name>A0A6G9CSE3_RHOER</name>
<sequence length="82" mass="9269">MTRGFAIKKGRFQREMKKRGIPDSAALARQIGMNKTTAWRVLNQESKAGPDFVDNVLEAWGMEFHDLFTSAKPDSRRTKVAA</sequence>
<accession>A0A6G9CSE3</accession>
<dbReference type="Proteomes" id="UP000502345">
    <property type="component" value="Chromosome"/>
</dbReference>
<dbReference type="RefSeq" id="WP_166502060.1">
    <property type="nucleotide sequence ID" value="NZ_CP050124.1"/>
</dbReference>
<proteinExistence type="predicted"/>
<evidence type="ECO:0000313" key="3">
    <source>
        <dbReference type="Proteomes" id="UP000502345"/>
    </source>
</evidence>
<dbReference type="EMBL" id="CP050124">
    <property type="protein sequence ID" value="QIP39663.1"/>
    <property type="molecule type" value="Genomic_DNA"/>
</dbReference>
<organism evidence="2 3">
    <name type="scientific">Rhodococcus erythropolis</name>
    <name type="common">Arthrobacter picolinophilus</name>
    <dbReference type="NCBI Taxonomy" id="1833"/>
    <lineage>
        <taxon>Bacteria</taxon>
        <taxon>Bacillati</taxon>
        <taxon>Actinomycetota</taxon>
        <taxon>Actinomycetes</taxon>
        <taxon>Mycobacteriales</taxon>
        <taxon>Nocardiaceae</taxon>
        <taxon>Rhodococcus</taxon>
        <taxon>Rhodococcus erythropolis group</taxon>
    </lineage>
</organism>
<dbReference type="AlphaFoldDB" id="A0A6G9CSE3"/>